<keyword evidence="2" id="KW-0812">Transmembrane</keyword>
<dbReference type="PANTHER" id="PTHR40465">
    <property type="entry name" value="CHROMOSOME 1, WHOLE GENOME SHOTGUN SEQUENCE"/>
    <property type="match status" value="1"/>
</dbReference>
<feature type="region of interest" description="Disordered" evidence="1">
    <location>
        <begin position="302"/>
        <end position="327"/>
    </location>
</feature>
<evidence type="ECO:0000313" key="5">
    <source>
        <dbReference type="Proteomes" id="UP000284706"/>
    </source>
</evidence>
<keyword evidence="5" id="KW-1185">Reference proteome</keyword>
<dbReference type="InParanoid" id="A0A409VYR1"/>
<keyword evidence="2" id="KW-1133">Transmembrane helix</keyword>
<keyword evidence="2" id="KW-0472">Membrane</keyword>
<evidence type="ECO:0000256" key="1">
    <source>
        <dbReference type="SAM" id="MobiDB-lite"/>
    </source>
</evidence>
<feature type="domain" description="DUF6534" evidence="3">
    <location>
        <begin position="189"/>
        <end position="273"/>
    </location>
</feature>
<gene>
    <name evidence="4" type="ORF">CVT26_011119</name>
</gene>
<comment type="caution">
    <text evidence="4">The sequence shown here is derived from an EMBL/GenBank/DDBJ whole genome shotgun (WGS) entry which is preliminary data.</text>
</comment>
<protein>
    <recommendedName>
        <fullName evidence="3">DUF6534 domain-containing protein</fullName>
    </recommendedName>
</protein>
<evidence type="ECO:0000259" key="3">
    <source>
        <dbReference type="Pfam" id="PF20152"/>
    </source>
</evidence>
<name>A0A409VYR1_9AGAR</name>
<dbReference type="Proteomes" id="UP000284706">
    <property type="component" value="Unassembled WGS sequence"/>
</dbReference>
<dbReference type="PANTHER" id="PTHR40465:SF1">
    <property type="entry name" value="DUF6534 DOMAIN-CONTAINING PROTEIN"/>
    <property type="match status" value="1"/>
</dbReference>
<feature type="transmembrane region" description="Helical" evidence="2">
    <location>
        <begin position="222"/>
        <end position="242"/>
    </location>
</feature>
<dbReference type="EMBL" id="NHYE01005504">
    <property type="protein sequence ID" value="PPQ71404.1"/>
    <property type="molecule type" value="Genomic_DNA"/>
</dbReference>
<dbReference type="Pfam" id="PF20152">
    <property type="entry name" value="DUF6534"/>
    <property type="match status" value="1"/>
</dbReference>
<evidence type="ECO:0000313" key="4">
    <source>
        <dbReference type="EMBL" id="PPQ71404.1"/>
    </source>
</evidence>
<reference evidence="4 5" key="1">
    <citation type="journal article" date="2018" name="Evol. Lett.">
        <title>Horizontal gene cluster transfer increased hallucinogenic mushroom diversity.</title>
        <authorList>
            <person name="Reynolds H.T."/>
            <person name="Vijayakumar V."/>
            <person name="Gluck-Thaler E."/>
            <person name="Korotkin H.B."/>
            <person name="Matheny P.B."/>
            <person name="Slot J.C."/>
        </authorList>
    </citation>
    <scope>NUCLEOTIDE SEQUENCE [LARGE SCALE GENOMIC DNA]</scope>
    <source>
        <strain evidence="4 5">SRW20</strain>
    </source>
</reference>
<organism evidence="4 5">
    <name type="scientific">Gymnopilus dilepis</name>
    <dbReference type="NCBI Taxonomy" id="231916"/>
    <lineage>
        <taxon>Eukaryota</taxon>
        <taxon>Fungi</taxon>
        <taxon>Dikarya</taxon>
        <taxon>Basidiomycota</taxon>
        <taxon>Agaricomycotina</taxon>
        <taxon>Agaricomycetes</taxon>
        <taxon>Agaricomycetidae</taxon>
        <taxon>Agaricales</taxon>
        <taxon>Agaricineae</taxon>
        <taxon>Hymenogastraceae</taxon>
        <taxon>Gymnopilus</taxon>
    </lineage>
</organism>
<feature type="compositionally biased region" description="Low complexity" evidence="1">
    <location>
        <begin position="302"/>
        <end position="316"/>
    </location>
</feature>
<dbReference type="OrthoDB" id="3270417at2759"/>
<accession>A0A409VYR1</accession>
<sequence length="350" mass="38689">MNSTTITPAVPQHGEGLPDVRSTLAAAFFGFSAGAILYGITIRQAFQYYTTCIQDSRWRKAIIGIVWYAVDYYSQPHALMQHTCNSLLDTIHLVFSMYLVYTLILELVGYPSAGPTTLYTLLILFVQGFYLFQIWRLSGNLLLLTSRFTHAVHPCSLLLLTPSRQKISSAFSFSAGFEYVVYLGFGATAIIDCAIAAAMCLILNKGEGGLKTEGVVESLIQYFIGSGLITSFAAILCITLYVAQPNTLLYLGMELSVTRLYANSVLAMFNARGQLREKLNESVDLNKVSFINFRNPDRSPQTLSLLSPTASSPFSPGEETKYSENSDCEPYIGVHTKHDSESITSRNYTL</sequence>
<dbReference type="AlphaFoldDB" id="A0A409VYR1"/>
<feature type="transmembrane region" description="Helical" evidence="2">
    <location>
        <begin position="20"/>
        <end position="40"/>
    </location>
</feature>
<dbReference type="InterPro" id="IPR045339">
    <property type="entry name" value="DUF6534"/>
</dbReference>
<feature type="transmembrane region" description="Helical" evidence="2">
    <location>
        <begin position="91"/>
        <end position="110"/>
    </location>
</feature>
<proteinExistence type="predicted"/>
<feature type="transmembrane region" description="Helical" evidence="2">
    <location>
        <begin position="179"/>
        <end position="202"/>
    </location>
</feature>
<evidence type="ECO:0000256" key="2">
    <source>
        <dbReference type="SAM" id="Phobius"/>
    </source>
</evidence>
<feature type="transmembrane region" description="Helical" evidence="2">
    <location>
        <begin position="117"/>
        <end position="135"/>
    </location>
</feature>